<dbReference type="Proteomes" id="UP001500067">
    <property type="component" value="Unassembled WGS sequence"/>
</dbReference>
<accession>A0ABP8NCR0</accession>
<name>A0ABP8NCR0_9BACT</name>
<gene>
    <name evidence="3" type="ORF">GCM10023093_12910</name>
</gene>
<protein>
    <submittedName>
        <fullName evidence="3">DUF2167 domain-containing protein</fullName>
    </submittedName>
</protein>
<proteinExistence type="predicted"/>
<keyword evidence="2" id="KW-1133">Transmembrane helix</keyword>
<dbReference type="InterPro" id="IPR018682">
    <property type="entry name" value="DUF2167_membr"/>
</dbReference>
<dbReference type="Pfam" id="PF09935">
    <property type="entry name" value="DUF2167"/>
    <property type="match status" value="1"/>
</dbReference>
<organism evidence="3 4">
    <name type="scientific">Nemorincola caseinilytica</name>
    <dbReference type="NCBI Taxonomy" id="2054315"/>
    <lineage>
        <taxon>Bacteria</taxon>
        <taxon>Pseudomonadati</taxon>
        <taxon>Bacteroidota</taxon>
        <taxon>Chitinophagia</taxon>
        <taxon>Chitinophagales</taxon>
        <taxon>Chitinophagaceae</taxon>
        <taxon>Nemorincola</taxon>
    </lineage>
</organism>
<comment type="caution">
    <text evidence="3">The sequence shown here is derived from an EMBL/GenBank/DDBJ whole genome shotgun (WGS) entry which is preliminary data.</text>
</comment>
<keyword evidence="2" id="KW-0472">Membrane</keyword>
<feature type="transmembrane region" description="Helical" evidence="2">
    <location>
        <begin position="260"/>
        <end position="282"/>
    </location>
</feature>
<evidence type="ECO:0000256" key="2">
    <source>
        <dbReference type="SAM" id="Phobius"/>
    </source>
</evidence>
<keyword evidence="4" id="KW-1185">Reference proteome</keyword>
<dbReference type="EMBL" id="BAABFA010000008">
    <property type="protein sequence ID" value="GAA4463760.1"/>
    <property type="molecule type" value="Genomic_DNA"/>
</dbReference>
<keyword evidence="2" id="KW-0812">Transmembrane</keyword>
<feature type="region of interest" description="Disordered" evidence="1">
    <location>
        <begin position="297"/>
        <end position="327"/>
    </location>
</feature>
<evidence type="ECO:0000313" key="4">
    <source>
        <dbReference type="Proteomes" id="UP001500067"/>
    </source>
</evidence>
<sequence length="327" mass="36495">MMLLLAGTTQAQKAIDDAAVDSSMLQEMMVRTILDSIDKTIAYQYGKVPVKDIAELNLPAGYKYIPADKAQMILHDLWGNPERDDVLGMVVKNDYKVSELGAWAFIVSYDEDGYVKDEDADKINYDDLLKEIQESEIEINKERVKEGYPEIHLLDWAAKPYYDKDNKVLHWAKKLKFTGEEQLTLNYDVRILGRKGILSMNAVGTIDQLADINTHIPSIVKMAVFTDGNKYKDFNPSVDKVAAYTIGGLIAGKLIAKTGLLVLLLKNIKLILLAVFGGFAAFRKKLGGLFSRKKKEEEAPAYEPAPAEAVAIQEHTEPHTPDSNNNS</sequence>
<reference evidence="4" key="1">
    <citation type="journal article" date="2019" name="Int. J. Syst. Evol. Microbiol.">
        <title>The Global Catalogue of Microorganisms (GCM) 10K type strain sequencing project: providing services to taxonomists for standard genome sequencing and annotation.</title>
        <authorList>
            <consortium name="The Broad Institute Genomics Platform"/>
            <consortium name="The Broad Institute Genome Sequencing Center for Infectious Disease"/>
            <person name="Wu L."/>
            <person name="Ma J."/>
        </authorList>
    </citation>
    <scope>NUCLEOTIDE SEQUENCE [LARGE SCALE GENOMIC DNA]</scope>
    <source>
        <strain evidence="4">JCM 32105</strain>
    </source>
</reference>
<evidence type="ECO:0000313" key="3">
    <source>
        <dbReference type="EMBL" id="GAA4463760.1"/>
    </source>
</evidence>
<evidence type="ECO:0000256" key="1">
    <source>
        <dbReference type="SAM" id="MobiDB-lite"/>
    </source>
</evidence>